<sequence>KYTMNPFEIFLEYSMNGTDDDEVTSVQVPPLSVHIKHIEKWLNCYANFDDYQLSTISSTLYSFYESKGMNIDMDLAKLKQFPQFFIKDYYKYLVDLKKVEEDDFKKNLLNQIETIIQPISVGADAHIWNNISNFPQLKKFTVFDIFELRNLDTRILTSQYYLLMERLWHECVINRMKNKNLPSDKHTFLRIVCDELHKILSTKIIATEFKNLSKMIRKYDGGLMTITQATTDYLKEDLLEEGKAILSSAVYKFVFAQNTQGLIDSKRVFDLNDKEVELLASATQSNCLAIFGNYKTKLVNVIPDFILKEIS</sequence>
<evidence type="ECO:0000313" key="3">
    <source>
        <dbReference type="Proteomes" id="UP000243406"/>
    </source>
</evidence>
<dbReference type="SUPFAM" id="SSF52540">
    <property type="entry name" value="P-loop containing nucleoside triphosphate hydrolases"/>
    <property type="match status" value="1"/>
</dbReference>
<dbReference type="Gene3D" id="6.10.140.2170">
    <property type="match status" value="1"/>
</dbReference>
<organism evidence="2 3">
    <name type="scientific">Acetoanaerobium noterae</name>
    <dbReference type="NCBI Taxonomy" id="745369"/>
    <lineage>
        <taxon>Bacteria</taxon>
        <taxon>Bacillati</taxon>
        <taxon>Bacillota</taxon>
        <taxon>Clostridia</taxon>
        <taxon>Peptostreptococcales</taxon>
        <taxon>Filifactoraceae</taxon>
        <taxon>Acetoanaerobium</taxon>
    </lineage>
</organism>
<dbReference type="InterPro" id="IPR043964">
    <property type="entry name" value="P-loop_TraG"/>
</dbReference>
<dbReference type="InterPro" id="IPR051162">
    <property type="entry name" value="T4SS_component"/>
</dbReference>
<dbReference type="EMBL" id="FUYN01000014">
    <property type="protein sequence ID" value="SKB74555.1"/>
    <property type="molecule type" value="Genomic_DNA"/>
</dbReference>
<dbReference type="RefSeq" id="WP_159446489.1">
    <property type="nucleotide sequence ID" value="NZ_FUYN01000014.1"/>
</dbReference>
<keyword evidence="3" id="KW-1185">Reference proteome</keyword>
<dbReference type="InterPro" id="IPR027417">
    <property type="entry name" value="P-loop_NTPase"/>
</dbReference>
<dbReference type="AlphaFoldDB" id="A0A1T5DS84"/>
<evidence type="ECO:0000259" key="1">
    <source>
        <dbReference type="Pfam" id="PF19044"/>
    </source>
</evidence>
<gene>
    <name evidence="2" type="ORF">SAMN02745120_0123</name>
</gene>
<accession>A0A1T5DS84</accession>
<proteinExistence type="predicted"/>
<dbReference type="PANTHER" id="PTHR30121:SF6">
    <property type="entry name" value="SLR6007 PROTEIN"/>
    <property type="match status" value="1"/>
</dbReference>
<feature type="domain" description="TraG P-loop" evidence="1">
    <location>
        <begin position="52"/>
        <end position="286"/>
    </location>
</feature>
<reference evidence="3" key="1">
    <citation type="submission" date="2017-02" db="EMBL/GenBank/DDBJ databases">
        <authorList>
            <person name="Varghese N."/>
            <person name="Submissions S."/>
        </authorList>
    </citation>
    <scope>NUCLEOTIDE SEQUENCE [LARGE SCALE GENOMIC DNA]</scope>
    <source>
        <strain evidence="3">ATCC 35199</strain>
    </source>
</reference>
<protein>
    <recommendedName>
        <fullName evidence="1">TraG P-loop domain-containing protein</fullName>
    </recommendedName>
</protein>
<dbReference type="Gene3D" id="1.10.8.730">
    <property type="match status" value="1"/>
</dbReference>
<feature type="non-terminal residue" evidence="2">
    <location>
        <position position="1"/>
    </location>
</feature>
<evidence type="ECO:0000313" key="2">
    <source>
        <dbReference type="EMBL" id="SKB74555.1"/>
    </source>
</evidence>
<dbReference type="PANTHER" id="PTHR30121">
    <property type="entry name" value="UNCHARACTERIZED PROTEIN YJGR-RELATED"/>
    <property type="match status" value="1"/>
</dbReference>
<name>A0A1T5DS84_9FIRM</name>
<dbReference type="Proteomes" id="UP000243406">
    <property type="component" value="Unassembled WGS sequence"/>
</dbReference>
<dbReference type="OrthoDB" id="9804380at2"/>
<dbReference type="Pfam" id="PF19044">
    <property type="entry name" value="P-loop_TraG"/>
    <property type="match status" value="1"/>
</dbReference>